<evidence type="ECO:0000313" key="2">
    <source>
        <dbReference type="Proteomes" id="UP000821853"/>
    </source>
</evidence>
<sequence length="115" mass="13199">MYIQEKRRSVERAFYDNSWDSGLLAEARGGVLRTRVWRARFTGELQTSCALCGECDETLEHVIVGCPNITPPARTMSLPTALGFRIGGDVEREVIEVTKRPLEFWWQNWALGRRL</sequence>
<name>A0A9J6FAR4_HAELO</name>
<dbReference type="AlphaFoldDB" id="A0A9J6FAR4"/>
<evidence type="ECO:0000313" key="1">
    <source>
        <dbReference type="EMBL" id="KAH9359616.1"/>
    </source>
</evidence>
<reference evidence="1 2" key="1">
    <citation type="journal article" date="2020" name="Cell">
        <title>Large-Scale Comparative Analyses of Tick Genomes Elucidate Their Genetic Diversity and Vector Capacities.</title>
        <authorList>
            <consortium name="Tick Genome and Microbiome Consortium (TIGMIC)"/>
            <person name="Jia N."/>
            <person name="Wang J."/>
            <person name="Shi W."/>
            <person name="Du L."/>
            <person name="Sun Y."/>
            <person name="Zhan W."/>
            <person name="Jiang J.F."/>
            <person name="Wang Q."/>
            <person name="Zhang B."/>
            <person name="Ji P."/>
            <person name="Bell-Sakyi L."/>
            <person name="Cui X.M."/>
            <person name="Yuan T.T."/>
            <person name="Jiang B.G."/>
            <person name="Yang W.F."/>
            <person name="Lam T.T."/>
            <person name="Chang Q.C."/>
            <person name="Ding S.J."/>
            <person name="Wang X.J."/>
            <person name="Zhu J.G."/>
            <person name="Ruan X.D."/>
            <person name="Zhao L."/>
            <person name="Wei J.T."/>
            <person name="Ye R.Z."/>
            <person name="Que T.C."/>
            <person name="Du C.H."/>
            <person name="Zhou Y.H."/>
            <person name="Cheng J.X."/>
            <person name="Dai P.F."/>
            <person name="Guo W.B."/>
            <person name="Han X.H."/>
            <person name="Huang E.J."/>
            <person name="Li L.F."/>
            <person name="Wei W."/>
            <person name="Gao Y.C."/>
            <person name="Liu J.Z."/>
            <person name="Shao H.Z."/>
            <person name="Wang X."/>
            <person name="Wang C.C."/>
            <person name="Yang T.C."/>
            <person name="Huo Q.B."/>
            <person name="Li W."/>
            <person name="Chen H.Y."/>
            <person name="Chen S.E."/>
            <person name="Zhou L.G."/>
            <person name="Ni X.B."/>
            <person name="Tian J.H."/>
            <person name="Sheng Y."/>
            <person name="Liu T."/>
            <person name="Pan Y.S."/>
            <person name="Xia L.Y."/>
            <person name="Li J."/>
            <person name="Zhao F."/>
            <person name="Cao W.C."/>
        </authorList>
    </citation>
    <scope>NUCLEOTIDE SEQUENCE [LARGE SCALE GENOMIC DNA]</scope>
    <source>
        <strain evidence="1">HaeL-2018</strain>
    </source>
</reference>
<organism evidence="1 2">
    <name type="scientific">Haemaphysalis longicornis</name>
    <name type="common">Bush tick</name>
    <dbReference type="NCBI Taxonomy" id="44386"/>
    <lineage>
        <taxon>Eukaryota</taxon>
        <taxon>Metazoa</taxon>
        <taxon>Ecdysozoa</taxon>
        <taxon>Arthropoda</taxon>
        <taxon>Chelicerata</taxon>
        <taxon>Arachnida</taxon>
        <taxon>Acari</taxon>
        <taxon>Parasitiformes</taxon>
        <taxon>Ixodida</taxon>
        <taxon>Ixodoidea</taxon>
        <taxon>Ixodidae</taxon>
        <taxon>Haemaphysalinae</taxon>
        <taxon>Haemaphysalis</taxon>
    </lineage>
</organism>
<accession>A0A9J6FAR4</accession>
<proteinExistence type="predicted"/>
<dbReference type="EMBL" id="JABSTR010000001">
    <property type="protein sequence ID" value="KAH9359616.1"/>
    <property type="molecule type" value="Genomic_DNA"/>
</dbReference>
<keyword evidence="2" id="KW-1185">Reference proteome</keyword>
<gene>
    <name evidence="1" type="ORF">HPB48_010738</name>
</gene>
<protein>
    <submittedName>
        <fullName evidence="1">Uncharacterized protein</fullName>
    </submittedName>
</protein>
<dbReference type="OrthoDB" id="6772694at2759"/>
<comment type="caution">
    <text evidence="1">The sequence shown here is derived from an EMBL/GenBank/DDBJ whole genome shotgun (WGS) entry which is preliminary data.</text>
</comment>
<dbReference type="VEuPathDB" id="VectorBase:HLOH_056277"/>
<dbReference type="Proteomes" id="UP000821853">
    <property type="component" value="Chromosome 1"/>
</dbReference>